<organism evidence="1">
    <name type="scientific">freshwater metagenome</name>
    <dbReference type="NCBI Taxonomy" id="449393"/>
    <lineage>
        <taxon>unclassified sequences</taxon>
        <taxon>metagenomes</taxon>
        <taxon>ecological metagenomes</taxon>
    </lineage>
</organism>
<name>A0A6J6VR64_9ZZZZ</name>
<evidence type="ECO:0000313" key="1">
    <source>
        <dbReference type="EMBL" id="CAB4773288.1"/>
    </source>
</evidence>
<proteinExistence type="predicted"/>
<gene>
    <name evidence="1" type="ORF">UFOPK2958_00042</name>
</gene>
<dbReference type="EMBL" id="CAFAAB010000002">
    <property type="protein sequence ID" value="CAB4773288.1"/>
    <property type="molecule type" value="Genomic_DNA"/>
</dbReference>
<sequence length="74" mass="8188">MHQIARKAQQTSPVTLHHEIDTLTSSMTEMSQRISALVEGGKDLTGDVYVELVAVERTVGTLVRRLERLGSRLA</sequence>
<accession>A0A6J6VR64</accession>
<protein>
    <submittedName>
        <fullName evidence="1">Unannotated protein</fullName>
    </submittedName>
</protein>
<dbReference type="AlphaFoldDB" id="A0A6J6VR64"/>
<reference evidence="1" key="1">
    <citation type="submission" date="2020-05" db="EMBL/GenBank/DDBJ databases">
        <authorList>
            <person name="Chiriac C."/>
            <person name="Salcher M."/>
            <person name="Ghai R."/>
            <person name="Kavagutti S V."/>
        </authorList>
    </citation>
    <scope>NUCLEOTIDE SEQUENCE</scope>
</reference>